<dbReference type="OrthoDB" id="5421909at2759"/>
<gene>
    <name evidence="1" type="ORF">K469DRAFT_677181</name>
</gene>
<dbReference type="Proteomes" id="UP000800200">
    <property type="component" value="Unassembled WGS sequence"/>
</dbReference>
<dbReference type="PANTHER" id="PTHR34883:SF17">
    <property type="entry name" value="CUPREDOXIN"/>
    <property type="match status" value="1"/>
</dbReference>
<dbReference type="SUPFAM" id="SSF49503">
    <property type="entry name" value="Cupredoxins"/>
    <property type="match status" value="1"/>
</dbReference>
<dbReference type="InterPro" id="IPR052953">
    <property type="entry name" value="Ser-rich/MCO-related"/>
</dbReference>
<accession>A0A6A6DDI1</accession>
<proteinExistence type="predicted"/>
<evidence type="ECO:0000313" key="1">
    <source>
        <dbReference type="EMBL" id="KAF2177564.1"/>
    </source>
</evidence>
<keyword evidence="2" id="KW-1185">Reference proteome</keyword>
<sequence length="179" mass="18339">MRGDLALVKSCWLTITVNPKVRANQIIPVVVGGPQDTFAPNSVVAAVGDVIQFQFSNGNHTATQSTADAACTPMDGGVNSGHIPFQDGQTDVGTFNMPVTSTDPMFIYCATGPHCQEGQVMVINPANAQQVVDYVKASQATNASVDGTGVVGGTVGKISLDTAAFVPALAQQAAPPPPA</sequence>
<protein>
    <recommendedName>
        <fullName evidence="3">Cupredoxin</fullName>
    </recommendedName>
</protein>
<dbReference type="AlphaFoldDB" id="A0A6A6DDI1"/>
<dbReference type="Gene3D" id="2.60.40.420">
    <property type="entry name" value="Cupredoxins - blue copper proteins"/>
    <property type="match status" value="1"/>
</dbReference>
<organism evidence="1 2">
    <name type="scientific">Zopfia rhizophila CBS 207.26</name>
    <dbReference type="NCBI Taxonomy" id="1314779"/>
    <lineage>
        <taxon>Eukaryota</taxon>
        <taxon>Fungi</taxon>
        <taxon>Dikarya</taxon>
        <taxon>Ascomycota</taxon>
        <taxon>Pezizomycotina</taxon>
        <taxon>Dothideomycetes</taxon>
        <taxon>Dothideomycetes incertae sedis</taxon>
        <taxon>Zopfiaceae</taxon>
        <taxon>Zopfia</taxon>
    </lineage>
</organism>
<name>A0A6A6DDI1_9PEZI</name>
<dbReference type="CDD" id="cd00920">
    <property type="entry name" value="Cupredoxin"/>
    <property type="match status" value="1"/>
</dbReference>
<dbReference type="InterPro" id="IPR008972">
    <property type="entry name" value="Cupredoxin"/>
</dbReference>
<evidence type="ECO:0008006" key="3">
    <source>
        <dbReference type="Google" id="ProtNLM"/>
    </source>
</evidence>
<evidence type="ECO:0000313" key="2">
    <source>
        <dbReference type="Proteomes" id="UP000800200"/>
    </source>
</evidence>
<dbReference type="PANTHER" id="PTHR34883">
    <property type="entry name" value="SERINE-RICH PROTEIN, PUTATIVE-RELATED-RELATED"/>
    <property type="match status" value="1"/>
</dbReference>
<dbReference type="EMBL" id="ML994687">
    <property type="protein sequence ID" value="KAF2177564.1"/>
    <property type="molecule type" value="Genomic_DNA"/>
</dbReference>
<reference evidence="1" key="1">
    <citation type="journal article" date="2020" name="Stud. Mycol.">
        <title>101 Dothideomycetes genomes: a test case for predicting lifestyles and emergence of pathogens.</title>
        <authorList>
            <person name="Haridas S."/>
            <person name="Albert R."/>
            <person name="Binder M."/>
            <person name="Bloem J."/>
            <person name="Labutti K."/>
            <person name="Salamov A."/>
            <person name="Andreopoulos B."/>
            <person name="Baker S."/>
            <person name="Barry K."/>
            <person name="Bills G."/>
            <person name="Bluhm B."/>
            <person name="Cannon C."/>
            <person name="Castanera R."/>
            <person name="Culley D."/>
            <person name="Daum C."/>
            <person name="Ezra D."/>
            <person name="Gonzalez J."/>
            <person name="Henrissat B."/>
            <person name="Kuo A."/>
            <person name="Liang C."/>
            <person name="Lipzen A."/>
            <person name="Lutzoni F."/>
            <person name="Magnuson J."/>
            <person name="Mondo S."/>
            <person name="Nolan M."/>
            <person name="Ohm R."/>
            <person name="Pangilinan J."/>
            <person name="Park H.-J."/>
            <person name="Ramirez L."/>
            <person name="Alfaro M."/>
            <person name="Sun H."/>
            <person name="Tritt A."/>
            <person name="Yoshinaga Y."/>
            <person name="Zwiers L.-H."/>
            <person name="Turgeon B."/>
            <person name="Goodwin S."/>
            <person name="Spatafora J."/>
            <person name="Crous P."/>
            <person name="Grigoriev I."/>
        </authorList>
    </citation>
    <scope>NUCLEOTIDE SEQUENCE</scope>
    <source>
        <strain evidence="1">CBS 207.26</strain>
    </source>
</reference>